<accession>A0A834WPM4</accession>
<proteinExistence type="inferred from homology"/>
<evidence type="ECO:0000313" key="7">
    <source>
        <dbReference type="Proteomes" id="UP000634136"/>
    </source>
</evidence>
<keyword evidence="3" id="KW-0649">Protein kinase inhibitor</keyword>
<dbReference type="Proteomes" id="UP000634136">
    <property type="component" value="Unassembled WGS sequence"/>
</dbReference>
<dbReference type="PIRSF" id="PIRSF017811">
    <property type="entry name" value="CDK_inhib_pln"/>
    <property type="match status" value="1"/>
</dbReference>
<evidence type="ECO:0000256" key="3">
    <source>
        <dbReference type="ARBA" id="ARBA00023013"/>
    </source>
</evidence>
<dbReference type="AlphaFoldDB" id="A0A834WPM4"/>
<evidence type="ECO:0000256" key="2">
    <source>
        <dbReference type="ARBA" id="ARBA00010274"/>
    </source>
</evidence>
<evidence type="ECO:0000259" key="5">
    <source>
        <dbReference type="Pfam" id="PF02234"/>
    </source>
</evidence>
<dbReference type="InterPro" id="IPR003175">
    <property type="entry name" value="CDI_dom"/>
</dbReference>
<dbReference type="GO" id="GO:0005654">
    <property type="term" value="C:nucleoplasm"/>
    <property type="evidence" value="ECO:0007669"/>
    <property type="project" value="UniProtKB-SubCell"/>
</dbReference>
<reference evidence="6" key="1">
    <citation type="submission" date="2020-09" db="EMBL/GenBank/DDBJ databases">
        <title>Genome-Enabled Discovery of Anthraquinone Biosynthesis in Senna tora.</title>
        <authorList>
            <person name="Kang S.-H."/>
            <person name="Pandey R.P."/>
            <person name="Lee C.-M."/>
            <person name="Sim J.-S."/>
            <person name="Jeong J.-T."/>
            <person name="Choi B.-S."/>
            <person name="Jung M."/>
            <person name="Ginzburg D."/>
            <person name="Zhao K."/>
            <person name="Won S.Y."/>
            <person name="Oh T.-J."/>
            <person name="Yu Y."/>
            <person name="Kim N.-H."/>
            <person name="Lee O.R."/>
            <person name="Lee T.-H."/>
            <person name="Bashyal P."/>
            <person name="Kim T.-S."/>
            <person name="Lee W.-H."/>
            <person name="Kawkins C."/>
            <person name="Kim C.-K."/>
            <person name="Kim J.S."/>
            <person name="Ahn B.O."/>
            <person name="Rhee S.Y."/>
            <person name="Sohng J.K."/>
        </authorList>
    </citation>
    <scope>NUCLEOTIDE SEQUENCE</scope>
    <source>
        <tissue evidence="6">Leaf</tissue>
    </source>
</reference>
<dbReference type="Pfam" id="PF02234">
    <property type="entry name" value="CDI"/>
    <property type="match status" value="1"/>
</dbReference>
<name>A0A834WPM4_9FABA</name>
<comment type="caution">
    <text evidence="6">The sequence shown here is derived from an EMBL/GenBank/DDBJ whole genome shotgun (WGS) entry which is preliminary data.</text>
</comment>
<sequence length="223" mass="25097">MVRKCRRIAEINAVMEMAQVGVRNRAPAAFHMGAASSSGRTPKRRKINNDQQLKFSASSLVQLNSRSRALIQPETTLLPAPETEVRCSSPTTDELPESCCSSNGSIGLDEERIDFLDLEVENAQLETSTSNCGDKRRNMSFTSELRTKSEDIESAEKSTEKIITEVNSHCKSTGRKRPTESELEEFFGAAEKDIQKRFAEKYNYDIVNDVPLEGRYEWVKLKP</sequence>
<keyword evidence="4" id="KW-0131">Cell cycle</keyword>
<dbReference type="Gene3D" id="4.10.365.10">
    <property type="entry name" value="p27"/>
    <property type="match status" value="1"/>
</dbReference>
<organism evidence="6 7">
    <name type="scientific">Senna tora</name>
    <dbReference type="NCBI Taxonomy" id="362788"/>
    <lineage>
        <taxon>Eukaryota</taxon>
        <taxon>Viridiplantae</taxon>
        <taxon>Streptophyta</taxon>
        <taxon>Embryophyta</taxon>
        <taxon>Tracheophyta</taxon>
        <taxon>Spermatophyta</taxon>
        <taxon>Magnoliopsida</taxon>
        <taxon>eudicotyledons</taxon>
        <taxon>Gunneridae</taxon>
        <taxon>Pentapetalae</taxon>
        <taxon>rosids</taxon>
        <taxon>fabids</taxon>
        <taxon>Fabales</taxon>
        <taxon>Fabaceae</taxon>
        <taxon>Caesalpinioideae</taxon>
        <taxon>Cassia clade</taxon>
        <taxon>Senna</taxon>
    </lineage>
</organism>
<evidence type="ECO:0000313" key="6">
    <source>
        <dbReference type="EMBL" id="KAF7828738.1"/>
    </source>
</evidence>
<dbReference type="InterPro" id="IPR044275">
    <property type="entry name" value="KRP"/>
</dbReference>
<dbReference type="GO" id="GO:0051726">
    <property type="term" value="P:regulation of cell cycle"/>
    <property type="evidence" value="ECO:0007669"/>
    <property type="project" value="InterPro"/>
</dbReference>
<dbReference type="InterPro" id="IPR044898">
    <property type="entry name" value="CDI_dom_sf"/>
</dbReference>
<dbReference type="PANTHER" id="PTHR46776">
    <property type="entry name" value="CYCLIN-DEPENDENT KINASE INHIBITOR 4-RELATED"/>
    <property type="match status" value="1"/>
</dbReference>
<comment type="subcellular location">
    <subcellularLocation>
        <location evidence="1">Nucleus</location>
        <location evidence="1">Nucleoplasm</location>
    </subcellularLocation>
</comment>
<keyword evidence="7" id="KW-1185">Reference proteome</keyword>
<protein>
    <submittedName>
        <fullName evidence="6">Cyclin-dependent kinase inhibitor 7-like</fullName>
    </submittedName>
</protein>
<comment type="similarity">
    <text evidence="2">Belongs to the CDI family. ICK/KRP subfamily.</text>
</comment>
<dbReference type="EMBL" id="JAAIUW010000006">
    <property type="protein sequence ID" value="KAF7828738.1"/>
    <property type="molecule type" value="Genomic_DNA"/>
</dbReference>
<evidence type="ECO:0000256" key="1">
    <source>
        <dbReference type="ARBA" id="ARBA00004642"/>
    </source>
</evidence>
<gene>
    <name evidence="6" type="ORF">G2W53_019902</name>
</gene>
<evidence type="ECO:0000256" key="4">
    <source>
        <dbReference type="ARBA" id="ARBA00023306"/>
    </source>
</evidence>
<feature type="domain" description="Cyclin-dependent kinase inhibitor" evidence="5">
    <location>
        <begin position="178"/>
        <end position="221"/>
    </location>
</feature>
<dbReference type="GO" id="GO:0004861">
    <property type="term" value="F:cyclin-dependent protein serine/threonine kinase inhibitor activity"/>
    <property type="evidence" value="ECO:0007669"/>
    <property type="project" value="InterPro"/>
</dbReference>
<dbReference type="OrthoDB" id="6373236at2759"/>